<dbReference type="EMBL" id="NVGE01000013">
    <property type="protein sequence ID" value="PFZ31266.1"/>
    <property type="molecule type" value="Genomic_DNA"/>
</dbReference>
<organism evidence="1 2">
    <name type="scientific">Bacillus wiedmannii</name>
    <dbReference type="NCBI Taxonomy" id="1890302"/>
    <lineage>
        <taxon>Bacteria</taxon>
        <taxon>Bacillati</taxon>
        <taxon>Bacillota</taxon>
        <taxon>Bacilli</taxon>
        <taxon>Bacillales</taxon>
        <taxon>Bacillaceae</taxon>
        <taxon>Bacillus</taxon>
        <taxon>Bacillus cereus group</taxon>
    </lineage>
</organism>
<dbReference type="Proteomes" id="UP000223311">
    <property type="component" value="Unassembled WGS sequence"/>
</dbReference>
<sequence>MFKKKTVNTINKIDNVLVPQNLSGEIREQSLYYIKLESYPDLYELARLSHSTKSLGSHSKLNKVEFKNIFLQ</sequence>
<evidence type="ECO:0000313" key="2">
    <source>
        <dbReference type="Proteomes" id="UP000223311"/>
    </source>
</evidence>
<accession>A0A2B5IVP2</accession>
<gene>
    <name evidence="1" type="ORF">COL66_12625</name>
</gene>
<proteinExistence type="predicted"/>
<dbReference type="AlphaFoldDB" id="A0A2B5IVP2"/>
<dbReference type="RefSeq" id="WP_098068603.1">
    <property type="nucleotide sequence ID" value="NZ_NUDN01000028.1"/>
</dbReference>
<comment type="caution">
    <text evidence="1">The sequence shown here is derived from an EMBL/GenBank/DDBJ whole genome shotgun (WGS) entry which is preliminary data.</text>
</comment>
<reference evidence="1 2" key="1">
    <citation type="submission" date="2017-09" db="EMBL/GenBank/DDBJ databases">
        <title>Large-scale bioinformatics analysis of Bacillus genomes uncovers conserved roles of natural products in bacterial physiology.</title>
        <authorList>
            <consortium name="Agbiome Team Llc"/>
            <person name="Bleich R.M."/>
            <person name="Grubbs K.J."/>
            <person name="Santa Maria K.C."/>
            <person name="Allen S.E."/>
            <person name="Farag S."/>
            <person name="Shank E.A."/>
            <person name="Bowers A."/>
        </authorList>
    </citation>
    <scope>NUCLEOTIDE SEQUENCE [LARGE SCALE GENOMIC DNA]</scope>
    <source>
        <strain evidence="1 2">AFS080080</strain>
    </source>
</reference>
<evidence type="ECO:0000313" key="1">
    <source>
        <dbReference type="EMBL" id="PFZ31266.1"/>
    </source>
</evidence>
<protein>
    <submittedName>
        <fullName evidence="1">Uncharacterized protein</fullName>
    </submittedName>
</protein>
<name>A0A2B5IVP2_9BACI</name>